<evidence type="ECO:0000259" key="4">
    <source>
        <dbReference type="Pfam" id="PF20148"/>
    </source>
</evidence>
<evidence type="ECO:0000256" key="1">
    <source>
        <dbReference type="ARBA" id="ARBA00022737"/>
    </source>
</evidence>
<organism evidence="6 7">
    <name type="scientific">Saccharospirillum salsuginis</name>
    <dbReference type="NCBI Taxonomy" id="418750"/>
    <lineage>
        <taxon>Bacteria</taxon>
        <taxon>Pseudomonadati</taxon>
        <taxon>Pseudomonadota</taxon>
        <taxon>Gammaproteobacteria</taxon>
        <taxon>Oceanospirillales</taxon>
        <taxon>Saccharospirillaceae</taxon>
        <taxon>Saccharospirillum</taxon>
    </lineage>
</organism>
<dbReference type="InterPro" id="IPR022385">
    <property type="entry name" value="Rhs_assc_core"/>
</dbReference>
<dbReference type="NCBIfam" id="TIGR01643">
    <property type="entry name" value="YD_repeat_2x"/>
    <property type="match status" value="6"/>
</dbReference>
<feature type="region of interest" description="Disordered" evidence="3">
    <location>
        <begin position="67"/>
        <end position="112"/>
    </location>
</feature>
<dbReference type="PANTHER" id="PTHR32305:SF15">
    <property type="entry name" value="PROTEIN RHSA-RELATED"/>
    <property type="match status" value="1"/>
</dbReference>
<sequence length="1657" mass="190430">MAADIRNRLDPHWSTWTLLSEDEARYLAANEHRRFFTRNRRGEWQETRGRVVGSTDPWVCLERVSTDSSRKVRSSGGTATARSTAEEAGRDAMTPEEAEAVRQYQEQREGTRTDHTLRLEYLDDQGEPVPDIRYTVSLNGTDYTGRLNDNGRATLSNLPAGEASIVYEADQSRLPELRQELKSLLDNIIDERSDRKDMMNDLLAESGYVEQGLILTGAFMVSFWDSAKELASDTADLVTGAADGLTAASAALYEKLADGYSLDELEDDFAYVVSEAGHAWDQAEKAYTVLKWLATDDETWSMLVDFPKRFFDSMSTVEKVEALGALAFDILFAIALAVATALTAGAAAAVAGSAAAIKYSRYFTETIGTLRSIYRMLPTGLIEKRYKQVRVRRSEQDHTGRSDEPQENLNQTSEDTTNSDSKTENDQTTQCEARSTCRNDPINMLTGEELFSHVDFELGGPLPLVWKRLYRSTASGRRSDLGHGWSHPFDQSMALKDGQLVHRDAEGAYITFPLPEDGKRVRNQWGTVLSRYGDYISLRQDGVVLNFEPDPHQPDQWRLSHLSTTDRKHRWELRYTDTHPGQGVLTQATASWGALLRFEHGKHGWHRITGRASPHLPVTTLAHYRIDRHGDLIAARDQSGQQEQYRYAHHLFQLRQTATGLHFGFEWDATTPDARCTRQYEEGGHYDYRFQWTPENRTSTATDGRGFEETFVFDAEGNLIEQTRPDGTVERWEFDSHSRLRAHTDPLGNTTRFDYDRRDRLVKRTDALGHTVRLHYWNDSPQPSQIIDPLGQRTHYDYTPDGQLTAVRHPDGTEERWTHHGDRLIGHQDRQGRQHRYHWHDTLGTLSRYECLTERDDEPGTLTTLADITFEYDDQGRLHTQTDQHGRQQHFQYDDHGRLITQLDEHNRAWRFDYDRAGRLVRQTDPSGRTTELRYGVFAQPEARVLPNGTEIRYEYDAERNLTAVINGNGQAHRFDYDGCERLIKEVGVDGRTTEYAYNDAGHLTDLHEGPIHATFDRNALGQLIREQYQHAERAEANTWAEYQYDELGRLTKARNEHAEQNLTYDAAGRLQEDEIEQIFPGWMNQARPYRHWQHYHYNERGQLHSVAHSALVARPPNQKWPSLHHDFRQPGWRQHYDWHTDGTLKRIGVNLPGDPAYADTPILEQRFNDLGLLTERREGAHTSHWEYDPEQRLQRYRRLAQNDPDRPVQERAYGYDEAGRINRIHDKRHGERRYHYDALDQLTRTDIRHPDQDKAHTQLHNVDAAGNQLPDGLDRLLDNRLPFHGDRHFDYDEHGNLVHIRRGTGQKLEQRLSYNAKHQLIRIEDYKDGELQQRLTFRYDALGRRIDKAVQGWVTPDTKQDKNADEAEFKLRYREAYVWQGHTLIQVRHIGTNFMPKNNRVYFYEPGTHVPVALWDQKLGLHQIDTDHTGTPKAMYCHETGEEVWCTDHHTYGETRDSEAAMIHPVTGYSFEPGLRQQGQYEDIETGLYQNCYRFYDPGSGRYVSQDPIGLMGGLNVYQYCPNPVNYVDPLGLSTKECDKDEAARSGIPNISDIGKRISNKQLRHIKDRQEWINRGQGGYLNSMEDAQSVLTAAHNGEAEFLGSNAQGFPVIRYNDITGYNNNPGAGYSDQPTNVFVIKGTAKPSIVPTNPNWSPN</sequence>
<dbReference type="EMBL" id="BMXR01000012">
    <property type="protein sequence ID" value="GGX68918.1"/>
    <property type="molecule type" value="Genomic_DNA"/>
</dbReference>
<gene>
    <name evidence="6" type="ORF">GCM10007392_40720</name>
</gene>
<feature type="compositionally biased region" description="Basic and acidic residues" evidence="3">
    <location>
        <begin position="392"/>
        <end position="404"/>
    </location>
</feature>
<evidence type="ECO:0000256" key="2">
    <source>
        <dbReference type="SAM" id="Coils"/>
    </source>
</evidence>
<evidence type="ECO:0000313" key="7">
    <source>
        <dbReference type="Proteomes" id="UP000626148"/>
    </source>
</evidence>
<keyword evidence="2" id="KW-0175">Coiled coil</keyword>
<dbReference type="Pfam" id="PF05593">
    <property type="entry name" value="RHS_repeat"/>
    <property type="match status" value="3"/>
</dbReference>
<dbReference type="InterPro" id="IPR056823">
    <property type="entry name" value="TEN-like_YD-shell"/>
</dbReference>
<name>A0A918KMH4_9GAMM</name>
<dbReference type="PANTHER" id="PTHR32305">
    <property type="match status" value="1"/>
</dbReference>
<dbReference type="InterPro" id="IPR006530">
    <property type="entry name" value="YD"/>
</dbReference>
<feature type="compositionally biased region" description="Polar residues" evidence="3">
    <location>
        <begin position="407"/>
        <end position="435"/>
    </location>
</feature>
<dbReference type="Gene3D" id="2.180.10.10">
    <property type="entry name" value="RHS repeat-associated core"/>
    <property type="match status" value="2"/>
</dbReference>
<protein>
    <recommendedName>
        <fullName evidence="8">RHS repeat-associated core domain-containing protein</fullName>
    </recommendedName>
</protein>
<dbReference type="NCBIfam" id="TIGR03696">
    <property type="entry name" value="Rhs_assc_core"/>
    <property type="match status" value="1"/>
</dbReference>
<accession>A0A918KMH4</accession>
<feature type="domain" description="Teneurin-like YD-shell" evidence="5">
    <location>
        <begin position="951"/>
        <end position="1057"/>
    </location>
</feature>
<evidence type="ECO:0000256" key="3">
    <source>
        <dbReference type="SAM" id="MobiDB-lite"/>
    </source>
</evidence>
<feature type="domain" description="DUF6531" evidence="4">
    <location>
        <begin position="440"/>
        <end position="512"/>
    </location>
</feature>
<keyword evidence="7" id="KW-1185">Reference proteome</keyword>
<dbReference type="InterPro" id="IPR050708">
    <property type="entry name" value="T6SS_VgrG/RHS"/>
</dbReference>
<dbReference type="Pfam" id="PF20148">
    <property type="entry name" value="DUF6531"/>
    <property type="match status" value="1"/>
</dbReference>
<dbReference type="Proteomes" id="UP000626148">
    <property type="component" value="Unassembled WGS sequence"/>
</dbReference>
<dbReference type="InterPro" id="IPR031325">
    <property type="entry name" value="RHS_repeat"/>
</dbReference>
<dbReference type="InterPro" id="IPR045351">
    <property type="entry name" value="DUF6531"/>
</dbReference>
<reference evidence="6" key="1">
    <citation type="journal article" date="2014" name="Int. J. Syst. Evol. Microbiol.">
        <title>Complete genome sequence of Corynebacterium casei LMG S-19264T (=DSM 44701T), isolated from a smear-ripened cheese.</title>
        <authorList>
            <consortium name="US DOE Joint Genome Institute (JGI-PGF)"/>
            <person name="Walter F."/>
            <person name="Albersmeier A."/>
            <person name="Kalinowski J."/>
            <person name="Ruckert C."/>
        </authorList>
    </citation>
    <scope>NUCLEOTIDE SEQUENCE</scope>
    <source>
        <strain evidence="6">KCTC 22169</strain>
    </source>
</reference>
<reference evidence="6" key="2">
    <citation type="submission" date="2020-09" db="EMBL/GenBank/DDBJ databases">
        <authorList>
            <person name="Sun Q."/>
            <person name="Kim S."/>
        </authorList>
    </citation>
    <scope>NUCLEOTIDE SEQUENCE</scope>
    <source>
        <strain evidence="6">KCTC 22169</strain>
    </source>
</reference>
<comment type="caution">
    <text evidence="6">The sequence shown here is derived from an EMBL/GenBank/DDBJ whole genome shotgun (WGS) entry which is preliminary data.</text>
</comment>
<feature type="coiled-coil region" evidence="2">
    <location>
        <begin position="167"/>
        <end position="194"/>
    </location>
</feature>
<proteinExistence type="predicted"/>
<dbReference type="Pfam" id="PF25023">
    <property type="entry name" value="TEN_YD-shell"/>
    <property type="match status" value="1"/>
</dbReference>
<evidence type="ECO:0000259" key="5">
    <source>
        <dbReference type="Pfam" id="PF25023"/>
    </source>
</evidence>
<feature type="region of interest" description="Disordered" evidence="3">
    <location>
        <begin position="392"/>
        <end position="435"/>
    </location>
</feature>
<evidence type="ECO:0000313" key="6">
    <source>
        <dbReference type="EMBL" id="GGX68918.1"/>
    </source>
</evidence>
<evidence type="ECO:0008006" key="8">
    <source>
        <dbReference type="Google" id="ProtNLM"/>
    </source>
</evidence>
<keyword evidence="1" id="KW-0677">Repeat</keyword>
<dbReference type="RefSeq" id="WP_189612190.1">
    <property type="nucleotide sequence ID" value="NZ_BMXR01000012.1"/>
</dbReference>
<dbReference type="SUPFAM" id="SSF101898">
    <property type="entry name" value="NHL repeat"/>
    <property type="match status" value="1"/>
</dbReference>